<evidence type="ECO:0000313" key="2">
    <source>
        <dbReference type="Proteomes" id="UP000036681"/>
    </source>
</evidence>
<feature type="compositionally biased region" description="Basic residues" evidence="1">
    <location>
        <begin position="1"/>
        <end position="27"/>
    </location>
</feature>
<reference evidence="3" key="1">
    <citation type="submission" date="2017-02" db="UniProtKB">
        <authorList>
            <consortium name="WormBaseParasite"/>
        </authorList>
    </citation>
    <scope>IDENTIFICATION</scope>
</reference>
<evidence type="ECO:0000313" key="3">
    <source>
        <dbReference type="WBParaSite" id="ALUE_0001020901-mRNA-1"/>
    </source>
</evidence>
<feature type="region of interest" description="Disordered" evidence="1">
    <location>
        <begin position="169"/>
        <end position="208"/>
    </location>
</feature>
<dbReference type="Proteomes" id="UP000036681">
    <property type="component" value="Unplaced"/>
</dbReference>
<dbReference type="AlphaFoldDB" id="A0A0M3I1M9"/>
<protein>
    <submittedName>
        <fullName evidence="3">Ribosomal protein L19</fullName>
    </submittedName>
</protein>
<dbReference type="WBParaSite" id="ALUE_0001020901-mRNA-1">
    <property type="protein sequence ID" value="ALUE_0001020901-mRNA-1"/>
    <property type="gene ID" value="ALUE_0001020901"/>
</dbReference>
<keyword evidence="2" id="KW-1185">Reference proteome</keyword>
<evidence type="ECO:0000256" key="1">
    <source>
        <dbReference type="SAM" id="MobiDB-lite"/>
    </source>
</evidence>
<sequence>MSKRHLPYRHRRFHRNPRQSKRSRRRASTNLSSSEEEINEGFEGEEAMTTPIIRSLKEGIRFNSVAPLLSARAKQIANRIVSCRANKSISGKYGDYKITFVSIKSNLHSKNANSSKRKSTKGIRRNIMWIRAKDGRLHRKRKRITSKIIGIAHWAAEVADTIQDAQVSDRHSIHGSADRIPYQRYPHHRTNTSHSIYSSRKYRSKSAG</sequence>
<feature type="compositionally biased region" description="Acidic residues" evidence="1">
    <location>
        <begin position="34"/>
        <end position="43"/>
    </location>
</feature>
<name>A0A0M3I1M9_ASCLU</name>
<feature type="region of interest" description="Disordered" evidence="1">
    <location>
        <begin position="1"/>
        <end position="43"/>
    </location>
</feature>
<proteinExistence type="predicted"/>
<accession>A0A0M3I1M9</accession>
<organism evidence="2 3">
    <name type="scientific">Ascaris lumbricoides</name>
    <name type="common">Giant roundworm</name>
    <dbReference type="NCBI Taxonomy" id="6252"/>
    <lineage>
        <taxon>Eukaryota</taxon>
        <taxon>Metazoa</taxon>
        <taxon>Ecdysozoa</taxon>
        <taxon>Nematoda</taxon>
        <taxon>Chromadorea</taxon>
        <taxon>Rhabditida</taxon>
        <taxon>Spirurina</taxon>
        <taxon>Ascaridomorpha</taxon>
        <taxon>Ascaridoidea</taxon>
        <taxon>Ascarididae</taxon>
        <taxon>Ascaris</taxon>
    </lineage>
</organism>